<dbReference type="SUPFAM" id="SSF117916">
    <property type="entry name" value="Fe-S cluster assembly (FSCA) domain-like"/>
    <property type="match status" value="1"/>
</dbReference>
<dbReference type="Proteomes" id="UP001152519">
    <property type="component" value="Unassembled WGS sequence"/>
</dbReference>
<dbReference type="InterPro" id="IPR011883">
    <property type="entry name" value="PaaD-like"/>
</dbReference>
<accession>A0A9W4EBL2</accession>
<feature type="domain" description="MIP18 family-like" evidence="1">
    <location>
        <begin position="11"/>
        <end position="72"/>
    </location>
</feature>
<dbReference type="Pfam" id="PF23451">
    <property type="entry name" value="Zn_ribbon_PaaD"/>
    <property type="match status" value="1"/>
</dbReference>
<dbReference type="NCBIfam" id="TIGR02159">
    <property type="entry name" value="PA_CoA_Oxy4"/>
    <property type="match status" value="1"/>
</dbReference>
<proteinExistence type="predicted"/>
<reference evidence="3" key="1">
    <citation type="submission" date="2021-05" db="EMBL/GenBank/DDBJ databases">
        <authorList>
            <person name="Arsene-Ploetze F."/>
        </authorList>
    </citation>
    <scope>NUCLEOTIDE SEQUENCE</scope>
    <source>
        <strain evidence="3">DSM 42138</strain>
    </source>
</reference>
<evidence type="ECO:0000259" key="1">
    <source>
        <dbReference type="Pfam" id="PF01883"/>
    </source>
</evidence>
<dbReference type="PANTHER" id="PTHR42831:SF3">
    <property type="entry name" value="1,2-PHENYLACETYL-COA EPOXIDASE, SUBUNIT D-RELATED"/>
    <property type="match status" value="1"/>
</dbReference>
<dbReference type="InterPro" id="IPR056572">
    <property type="entry name" value="Zn_ribbon_PaaD"/>
</dbReference>
<dbReference type="Pfam" id="PF01883">
    <property type="entry name" value="FeS_assembly_P"/>
    <property type="match status" value="1"/>
</dbReference>
<dbReference type="InterPro" id="IPR002744">
    <property type="entry name" value="MIP18-like"/>
</dbReference>
<sequence>MSGHPLPMGELRAAVEALPDPDLPVLTLGDLGMVGAVAAGPDGRAEVEITPTFAGCPAVDAIERAVRAVLAAGGHPQGRVRRTLVPAWTTERVSEAGRRKLAEHGIALRGGAGGTPCPRCGSERTLPLSPFGPTRCQALLRCPACQETFARLRGCDEAS</sequence>
<comment type="caution">
    <text evidence="3">The sequence shown here is derived from an EMBL/GenBank/DDBJ whole genome shotgun (WGS) entry which is preliminary data.</text>
</comment>
<keyword evidence="4" id="KW-1185">Reference proteome</keyword>
<evidence type="ECO:0000259" key="2">
    <source>
        <dbReference type="Pfam" id="PF23451"/>
    </source>
</evidence>
<dbReference type="EMBL" id="CAJSLV010000108">
    <property type="protein sequence ID" value="CAG6398704.1"/>
    <property type="molecule type" value="Genomic_DNA"/>
</dbReference>
<dbReference type="Gene3D" id="3.30.300.130">
    <property type="entry name" value="Fe-S cluster assembly (FSCA)"/>
    <property type="match status" value="1"/>
</dbReference>
<protein>
    <submittedName>
        <fullName evidence="3">Phenylacetate-CoA oxygenase subunit PaaJ</fullName>
    </submittedName>
</protein>
<dbReference type="InterPro" id="IPR052339">
    <property type="entry name" value="Fe-S_Maturation_MIP18"/>
</dbReference>
<name>A0A9W4EBL2_9ACTN</name>
<dbReference type="InterPro" id="IPR034904">
    <property type="entry name" value="FSCA_dom_sf"/>
</dbReference>
<feature type="domain" description="PaaD zinc beta ribbon" evidence="2">
    <location>
        <begin position="107"/>
        <end position="151"/>
    </location>
</feature>
<dbReference type="AlphaFoldDB" id="A0A9W4EBL2"/>
<evidence type="ECO:0000313" key="3">
    <source>
        <dbReference type="EMBL" id="CAG6398704.1"/>
    </source>
</evidence>
<dbReference type="PANTHER" id="PTHR42831">
    <property type="entry name" value="FE-S PROTEIN MATURATION AUXILIARY FACTOR YITW"/>
    <property type="match status" value="1"/>
</dbReference>
<dbReference type="RefSeq" id="WP_251500427.1">
    <property type="nucleotide sequence ID" value="NZ_CAJSLV010000108.1"/>
</dbReference>
<organism evidence="3 4">
    <name type="scientific">Actinacidiphila cocklensis</name>
    <dbReference type="NCBI Taxonomy" id="887465"/>
    <lineage>
        <taxon>Bacteria</taxon>
        <taxon>Bacillati</taxon>
        <taxon>Actinomycetota</taxon>
        <taxon>Actinomycetes</taxon>
        <taxon>Kitasatosporales</taxon>
        <taxon>Streptomycetaceae</taxon>
        <taxon>Actinacidiphila</taxon>
    </lineage>
</organism>
<gene>
    <name evidence="3" type="primary">paaJ</name>
    <name evidence="3" type="ORF">SCOCK_740010</name>
</gene>
<evidence type="ECO:0000313" key="4">
    <source>
        <dbReference type="Proteomes" id="UP001152519"/>
    </source>
</evidence>